<keyword evidence="1" id="KW-0812">Transmembrane</keyword>
<dbReference type="PANTHER" id="PTHR41795:SF1">
    <property type="entry name" value="EXOPOLYSACCHARIDE SYNTHESIS PROTEIN"/>
    <property type="match status" value="1"/>
</dbReference>
<evidence type="ECO:0000313" key="3">
    <source>
        <dbReference type="Proteomes" id="UP001069090"/>
    </source>
</evidence>
<dbReference type="PANTHER" id="PTHR41795">
    <property type="entry name" value="EXOPOLYSACCHARIDE SYNTHESIS PROTEIN"/>
    <property type="match status" value="1"/>
</dbReference>
<feature type="transmembrane region" description="Helical" evidence="1">
    <location>
        <begin position="126"/>
        <end position="147"/>
    </location>
</feature>
<name>A0A9J6RJJ2_9GAMM</name>
<dbReference type="Proteomes" id="UP001069090">
    <property type="component" value="Unassembled WGS sequence"/>
</dbReference>
<keyword evidence="1" id="KW-0472">Membrane</keyword>
<comment type="caution">
    <text evidence="2">The sequence shown here is derived from an EMBL/GenBank/DDBJ whole genome shotgun (WGS) entry which is preliminary data.</text>
</comment>
<dbReference type="AlphaFoldDB" id="A0A9J6RJJ2"/>
<keyword evidence="1" id="KW-1133">Transmembrane helix</keyword>
<dbReference type="EMBL" id="JAPTGG010000003">
    <property type="protein sequence ID" value="MCZ0864643.1"/>
    <property type="molecule type" value="Genomic_DNA"/>
</dbReference>
<feature type="transmembrane region" description="Helical" evidence="1">
    <location>
        <begin position="168"/>
        <end position="193"/>
    </location>
</feature>
<sequence length="205" mass="22043">MSKKTTNGNEQTSALLARILAELPEDNVSIETLMAPFQRRSFGGVLLLLAAVSLIPGVSIFSGLAMAVIGLQMLAGYTTPAFPVFIRRYQIDSAMVHRIGEKCLGQIIKIEAYIKPRALQLTQPPALNVLGAIVFTLCLVIMLPLPFSNLPPAIAIIIMAMGLLERDGLFIIISLVAALLALAIGYVIASVAIESLLLFFNQVSH</sequence>
<gene>
    <name evidence="2" type="ORF">O0V09_05495</name>
</gene>
<proteinExistence type="predicted"/>
<accession>A0A9J6RJJ2</accession>
<dbReference type="PIRSF" id="PIRSF033239">
    <property type="entry name" value="ExoD"/>
    <property type="match status" value="1"/>
</dbReference>
<dbReference type="InterPro" id="IPR010331">
    <property type="entry name" value="ExoD"/>
</dbReference>
<organism evidence="2 3">
    <name type="scientific">Dasania phycosphaerae</name>
    <dbReference type="NCBI Taxonomy" id="2950436"/>
    <lineage>
        <taxon>Bacteria</taxon>
        <taxon>Pseudomonadati</taxon>
        <taxon>Pseudomonadota</taxon>
        <taxon>Gammaproteobacteria</taxon>
        <taxon>Cellvibrionales</taxon>
        <taxon>Spongiibacteraceae</taxon>
        <taxon>Dasania</taxon>
    </lineage>
</organism>
<dbReference type="RefSeq" id="WP_258330794.1">
    <property type="nucleotide sequence ID" value="NZ_JAPTGG010000003.1"/>
</dbReference>
<keyword evidence="3" id="KW-1185">Reference proteome</keyword>
<evidence type="ECO:0000256" key="1">
    <source>
        <dbReference type="SAM" id="Phobius"/>
    </source>
</evidence>
<protein>
    <submittedName>
        <fullName evidence="2">Exopolysaccharide biosynthesis protein</fullName>
    </submittedName>
</protein>
<reference evidence="2 3" key="1">
    <citation type="submission" date="2022-12" db="EMBL/GenBank/DDBJ databases">
        <title>Dasania phycosphaerae sp. nov., isolated from particulate material of the south coast of Korea.</title>
        <authorList>
            <person name="Jiang Y."/>
        </authorList>
    </citation>
    <scope>NUCLEOTIDE SEQUENCE [LARGE SCALE GENOMIC DNA]</scope>
    <source>
        <strain evidence="2 3">GY-19</strain>
    </source>
</reference>
<feature type="transmembrane region" description="Helical" evidence="1">
    <location>
        <begin position="42"/>
        <end position="75"/>
    </location>
</feature>
<dbReference type="Pfam" id="PF06055">
    <property type="entry name" value="ExoD"/>
    <property type="match status" value="1"/>
</dbReference>
<evidence type="ECO:0000313" key="2">
    <source>
        <dbReference type="EMBL" id="MCZ0864643.1"/>
    </source>
</evidence>